<evidence type="ECO:0000259" key="2">
    <source>
        <dbReference type="Pfam" id="PF25731"/>
    </source>
</evidence>
<evidence type="ECO:0000313" key="4">
    <source>
        <dbReference type="Proteomes" id="UP000594129"/>
    </source>
</evidence>
<feature type="domain" description="Crassvirus muzzle protein N-terminal region" evidence="2">
    <location>
        <begin position="10"/>
        <end position="1387"/>
    </location>
</feature>
<dbReference type="Pfam" id="PF25731">
    <property type="entry name" value="crAss_MUZ"/>
    <property type="match status" value="1"/>
</dbReference>
<accession>A0A7M1RTZ1</accession>
<organism evidence="3 4">
    <name type="scientific">uncultured phage cr131_1</name>
    <dbReference type="NCBI Taxonomy" id="2772093"/>
    <lineage>
        <taxon>Viruses</taxon>
        <taxon>Duplodnaviria</taxon>
        <taxon>Heunggongvirae</taxon>
        <taxon>Uroviricota</taxon>
        <taxon>Caudoviricetes</taxon>
        <taxon>Crassvirales</taxon>
        <taxon>Suoliviridae</taxon>
        <taxon>Oafivirinae</taxon>
        <taxon>Cacepaovirus</taxon>
        <taxon>Cacepaovirus simiae</taxon>
    </lineage>
</organism>
<protein>
    <recommendedName>
        <fullName evidence="5">Stabilization protein</fullName>
    </recommendedName>
</protein>
<dbReference type="InterPro" id="IPR057889">
    <property type="entry name" value="crAss_MUZ_N"/>
</dbReference>
<reference evidence="3 4" key="1">
    <citation type="submission" date="2020-07" db="EMBL/GenBank/DDBJ databases">
        <title>Taxonomic proposal: Crassvirales, a new order of highly abundant and diverse bacterial viruses.</title>
        <authorList>
            <person name="Shkoporov A.N."/>
            <person name="Stockdale S.R."/>
            <person name="Guerin E."/>
            <person name="Ross R.P."/>
            <person name="Hill C."/>
        </authorList>
    </citation>
    <scope>NUCLEOTIDE SEQUENCE [LARGE SCALE GENOMIC DNA]</scope>
</reference>
<evidence type="ECO:0000259" key="1">
    <source>
        <dbReference type="Pfam" id="PF25729"/>
    </source>
</evidence>
<keyword evidence="4" id="KW-1185">Reference proteome</keyword>
<dbReference type="GeneID" id="65131905"/>
<dbReference type="Proteomes" id="UP000594129">
    <property type="component" value="Segment"/>
</dbReference>
<evidence type="ECO:0008006" key="5">
    <source>
        <dbReference type="Google" id="ProtNLM"/>
    </source>
</evidence>
<dbReference type="KEGG" id="vg:65131905"/>
<proteinExistence type="predicted"/>
<sequence>MATEQNNTFINTFTGGMNTDSAYDTIKNNQYIYAVNLRPYDTSTMDSLYDIAAYGKYGVMTPIHYIRENITPVAIDGKTAMGNKFDSDTIQRAIKVVTSGDANILIKLYKNYIYLYKVEASNELPRYRWTFLCKIKIRKKVGDAVDLRNVSAVLQYETDKVVNLYIADGEHKIMIINVKDTDYIKSLYKIDETTNTTDGEIDVDLISQNRYFPKHAITYKAIVGGQLKTSLVQYTYRFYKKYGVTSKLAPLSRKYQVINPSRDSEVGCAEDTVTSIGLLLGITVDEKIDQFDRLQVYRIQYIKPNLNALIDLIYDGEFTGTNISVIDNGRKTLQTISVEEFALIHGQDIIPKLLEQNQGYLFAGNIKDTTTFQLSRADLKKFWAVLFTPVSGNKYNIPYLDVNTYNKPESKSPDLVDNGDKAVLAFISDEMFNNADYSNPYTDINHSFDADYSNAMFDYNNYVGGSGVYISWRLLLLLIDDDEAIDTSNSYYLQYDLSDDRFVPVFDIKPKIPQDQEENVPLPNAYDIISDCGFPRPDKVTHNDAITSSCIKSLKRGEVYRYGIVLYKNDGTRSDVIWIGDIRIPHPGIIKLNELGTIQIGIEFTLSDAFKEFARTNNICGYEIVRCQRTDECSRSLQQVVISSTVRQQLVDGTYSPYYPTGFIISNPLYIGYTPYPNGSSTQWPKQMTSGASDNRLYLVYCPEIQTYVDDTLNKLKANQISLTPALYLYSPTETDIVRFTNDDAYDDYTSKCVAASYYIQKTHIFSLSFVPAIDFSSEGFDKYNYTFGKYTNVNYKALSYSKSDKSNKVNKLWYLNSASDVYSRRFFMLDSNNKIVYDNGEPVLRPSNINSEYKVDVDNVLFTKDTKFNLNQNNYSMLIREISNVRMLNWEDGFSNHVMDGSKISNAVKKYKSYVKNISTSSYLNWVCSSKYDIPVGTSNEFGWTEGIWKDVVEFTNVKNSGNHEHRTFPSIGPIGPAARCLIILLSDDREQLDKLIDSLYGNIIKSHSLKYIFGEVITTNPITNYYSPSDLGGVLIPSFDPQVNSKDPEEVSKLNSYPGTLLCEITHPAIHYSGKDMSSKQYDTYYGFGDYKKINTDKNASNKAYVFTGDTYTLIYEIEGMYKAYDFNDDKSSLQSMLTIHYIPMESTINQYFDYGMNYRNTNNVNLQSEAGEIKGVSSQDRPIHQYNLIYSDNGTSNDLYSPQSTTHLENTYSQRICYSQLKTNGELLNSWNIFKPVDYIDVNPTYGELTDMLTAQDTLYFWQTKAFGKLSVNERSLVKDENSNLIQLGQGTVLQRFDYLSTKFGMRAQDMCKVNVDNDIYWFDYGNKCIAAYKATSGAYGGTRMSVLDFTESCNVKTLMQKVGESNDVPAIAYDAANDELIFYPIISNYAGYNLNCSLAFNCRLNIAQSLYNLISRNVASVYNLYTKCNDVLSICMNKYSMTYYKSVHQNEGTYEQSLAQLKFVINPTASITKVFDNLQIIYPQLYEAYSGIYYDTNTLDDLGTIYFKTDLDRTTGHQLRKGYYTVREGNICFPIPRCTDGIRRLRGKWMIETIEWAGNRNKAISHIITKFRQSYN</sequence>
<feature type="domain" description="Crassvirus muzzle protein C-terminal" evidence="1">
    <location>
        <begin position="1460"/>
        <end position="1542"/>
    </location>
</feature>
<dbReference type="Pfam" id="PF25729">
    <property type="entry name" value="crAss_MUZ_C"/>
    <property type="match status" value="1"/>
</dbReference>
<name>A0A7M1RTZ1_9CAUD</name>
<dbReference type="InterPro" id="IPR057888">
    <property type="entry name" value="crAss_MUZ_C"/>
</dbReference>
<evidence type="ECO:0000313" key="3">
    <source>
        <dbReference type="EMBL" id="QOR57746.1"/>
    </source>
</evidence>
<dbReference type="EMBL" id="MT774409">
    <property type="protein sequence ID" value="QOR57746.1"/>
    <property type="molecule type" value="Genomic_DNA"/>
</dbReference>
<dbReference type="RefSeq" id="YP_010113386.1">
    <property type="nucleotide sequence ID" value="NC_055902.1"/>
</dbReference>